<sequence length="343" mass="38052">MFFVTQLRQLKARDATLKPKEDFTLALSELGFATLGIERYDTTGLTEKEKNERIAGQVGGVSGGDVVVYQYPNYMWAVYETEMIRQMKSRGATVIGMIHDVDYLRFEAFGKASDIVLFNEMDALIVLSKKMRTQLAADGVTVPMIVRGPWDYFINVPLPDRHFSTTISYAGNLEATKAGFLDTFPADLHLELYGVGLDETRTLPDSVTYQGSQDPDMLSSVLADGFGLVWDGNTSETIAGNYGDYLTYNLSHKLSLYLGSGLPVIINEQDSCAEFVRQNKLGIVVKSLTELPDVFAGLDEKRYGELLANVNKVGNLIKHGRFAQMAVLAALRTLNLQYDDSFS</sequence>
<name>A0A0R2L5B4_9LACO</name>
<dbReference type="OrthoDB" id="9790931at2"/>
<keyword evidence="6" id="KW-1185">Reference proteome</keyword>
<keyword evidence="1 5" id="KW-0808">Transferase</keyword>
<proteinExistence type="predicted"/>
<dbReference type="GO" id="GO:0016740">
    <property type="term" value="F:transferase activity"/>
    <property type="evidence" value="ECO:0007669"/>
    <property type="project" value="UniProtKB-KW"/>
</dbReference>
<reference evidence="4 7" key="2">
    <citation type="submission" date="2019-07" db="EMBL/GenBank/DDBJ databases">
        <title>Whole genome shotgun sequence of Lactobacillus siliginis NBRC 101315.</title>
        <authorList>
            <person name="Hosoyama A."/>
            <person name="Uohara A."/>
            <person name="Ohji S."/>
            <person name="Ichikawa N."/>
        </authorList>
    </citation>
    <scope>NUCLEOTIDE SEQUENCE [LARGE SCALE GENOMIC DNA]</scope>
    <source>
        <strain evidence="4 7">NBRC 101315</strain>
    </source>
</reference>
<dbReference type="PATRIC" id="fig|348151.3.peg.639"/>
<gene>
    <name evidence="5" type="ORF">IV55_GL000622</name>
    <name evidence="4" type="ORF">LSI01_13980</name>
</gene>
<feature type="domain" description="Glucosyltransferase 3-like C-terminal" evidence="3">
    <location>
        <begin position="167"/>
        <end position="329"/>
    </location>
</feature>
<evidence type="ECO:0000313" key="7">
    <source>
        <dbReference type="Proteomes" id="UP000321429"/>
    </source>
</evidence>
<dbReference type="STRING" id="348151.IV55_GL000622"/>
<protein>
    <submittedName>
        <fullName evidence="4">Beta-1,6-galactofuranosyltransferase</fullName>
    </submittedName>
    <submittedName>
        <fullName evidence="5">Glycosyl transferase galactofuranosyltransferase</fullName>
    </submittedName>
</protein>
<dbReference type="EMBL" id="BJUD01000031">
    <property type="protein sequence ID" value="GEK29087.1"/>
    <property type="molecule type" value="Genomic_DNA"/>
</dbReference>
<dbReference type="Proteomes" id="UP000051139">
    <property type="component" value="Unassembled WGS sequence"/>
</dbReference>
<reference evidence="5 6" key="1">
    <citation type="journal article" date="2015" name="Genome Announc.">
        <title>Expanding the biotechnology potential of lactobacilli through comparative genomics of 213 strains and associated genera.</title>
        <authorList>
            <person name="Sun Z."/>
            <person name="Harris H.M."/>
            <person name="McCann A."/>
            <person name="Guo C."/>
            <person name="Argimon S."/>
            <person name="Zhang W."/>
            <person name="Yang X."/>
            <person name="Jeffery I.B."/>
            <person name="Cooney J.C."/>
            <person name="Kagawa T.F."/>
            <person name="Liu W."/>
            <person name="Song Y."/>
            <person name="Salvetti E."/>
            <person name="Wrobel A."/>
            <person name="Rasinkangas P."/>
            <person name="Parkhill J."/>
            <person name="Rea M.C."/>
            <person name="O'Sullivan O."/>
            <person name="Ritari J."/>
            <person name="Douillard F.P."/>
            <person name="Paul Ross R."/>
            <person name="Yang R."/>
            <person name="Briner A.E."/>
            <person name="Felis G.E."/>
            <person name="de Vos W.M."/>
            <person name="Barrangou R."/>
            <person name="Klaenhammer T.R."/>
            <person name="Caufield P.W."/>
            <person name="Cui Y."/>
            <person name="Zhang H."/>
            <person name="O'Toole P.W."/>
        </authorList>
    </citation>
    <scope>NUCLEOTIDE SEQUENCE [LARGE SCALE GENOMIC DNA]</scope>
    <source>
        <strain evidence="5 6">DSM 22696</strain>
    </source>
</reference>
<accession>A0A0R2L5B4</accession>
<feature type="domain" description="Glucosyltransferase 3-like N-terminal" evidence="2">
    <location>
        <begin position="2"/>
        <end position="147"/>
    </location>
</feature>
<evidence type="ECO:0000256" key="1">
    <source>
        <dbReference type="ARBA" id="ARBA00022679"/>
    </source>
</evidence>
<dbReference type="EMBL" id="JQCB01000017">
    <property type="protein sequence ID" value="KRN94109.1"/>
    <property type="molecule type" value="Genomic_DNA"/>
</dbReference>
<dbReference type="AlphaFoldDB" id="A0A0R2L5B4"/>
<evidence type="ECO:0000313" key="4">
    <source>
        <dbReference type="EMBL" id="GEK29087.1"/>
    </source>
</evidence>
<dbReference type="Pfam" id="PF26334">
    <property type="entry name" value="Gtf3_N"/>
    <property type="match status" value="1"/>
</dbReference>
<dbReference type="InterPro" id="IPR058592">
    <property type="entry name" value="Gtf3_C"/>
</dbReference>
<dbReference type="Gene3D" id="3.40.50.2000">
    <property type="entry name" value="Glycogen Phosphorylase B"/>
    <property type="match status" value="2"/>
</dbReference>
<evidence type="ECO:0000313" key="5">
    <source>
        <dbReference type="EMBL" id="KRN94109.1"/>
    </source>
</evidence>
<dbReference type="PIRSF" id="PIRSF007023">
    <property type="entry name" value="UDP-Galf_transf"/>
    <property type="match status" value="1"/>
</dbReference>
<dbReference type="RefSeq" id="WP_057811486.1">
    <property type="nucleotide sequence ID" value="NZ_BJUD01000031.1"/>
</dbReference>
<dbReference type="InterPro" id="IPR058591">
    <property type="entry name" value="Gtf3_N"/>
</dbReference>
<dbReference type="Proteomes" id="UP000321429">
    <property type="component" value="Unassembled WGS sequence"/>
</dbReference>
<comment type="caution">
    <text evidence="5">The sequence shown here is derived from an EMBL/GenBank/DDBJ whole genome shotgun (WGS) entry which is preliminary data.</text>
</comment>
<evidence type="ECO:0000259" key="2">
    <source>
        <dbReference type="Pfam" id="PF26334"/>
    </source>
</evidence>
<evidence type="ECO:0000259" key="3">
    <source>
        <dbReference type="Pfam" id="PF26337"/>
    </source>
</evidence>
<dbReference type="Pfam" id="PF26337">
    <property type="entry name" value="Gtf3_C"/>
    <property type="match status" value="1"/>
</dbReference>
<organism evidence="5 6">
    <name type="scientific">Furfurilactobacillus siliginis</name>
    <dbReference type="NCBI Taxonomy" id="348151"/>
    <lineage>
        <taxon>Bacteria</taxon>
        <taxon>Bacillati</taxon>
        <taxon>Bacillota</taxon>
        <taxon>Bacilli</taxon>
        <taxon>Lactobacillales</taxon>
        <taxon>Lactobacillaceae</taxon>
        <taxon>Furfurilactobacillus</taxon>
    </lineage>
</organism>
<evidence type="ECO:0000313" key="6">
    <source>
        <dbReference type="Proteomes" id="UP000051139"/>
    </source>
</evidence>